<name>A0A1H7Q8W9_OLID1</name>
<dbReference type="InterPro" id="IPR014710">
    <property type="entry name" value="RmlC-like_jellyroll"/>
</dbReference>
<keyword evidence="1 3" id="KW-0238">DNA-binding</keyword>
<dbReference type="RefSeq" id="WP_093324621.1">
    <property type="nucleotide sequence ID" value="NZ_FOAF01000002.1"/>
</dbReference>
<dbReference type="AlphaFoldDB" id="A0A1H7Q8W9"/>
<dbReference type="Pfam" id="PF02311">
    <property type="entry name" value="AraC_binding"/>
    <property type="match status" value="1"/>
</dbReference>
<gene>
    <name evidence="3" type="ORF">SAMN05661044_02501</name>
</gene>
<dbReference type="EMBL" id="FOAF01000002">
    <property type="protein sequence ID" value="SEL44249.1"/>
    <property type="molecule type" value="Genomic_DNA"/>
</dbReference>
<dbReference type="PANTHER" id="PTHR43280">
    <property type="entry name" value="ARAC-FAMILY TRANSCRIPTIONAL REGULATOR"/>
    <property type="match status" value="1"/>
</dbReference>
<dbReference type="Proteomes" id="UP000199421">
    <property type="component" value="Unassembled WGS sequence"/>
</dbReference>
<evidence type="ECO:0000313" key="4">
    <source>
        <dbReference type="Proteomes" id="UP000199421"/>
    </source>
</evidence>
<keyword evidence="4" id="KW-1185">Reference proteome</keyword>
<evidence type="ECO:0000259" key="2">
    <source>
        <dbReference type="PROSITE" id="PS01124"/>
    </source>
</evidence>
<accession>A0A1H7Q8W9</accession>
<feature type="domain" description="HTH araC/xylS-type" evidence="2">
    <location>
        <begin position="180"/>
        <end position="269"/>
    </location>
</feature>
<evidence type="ECO:0000313" key="3">
    <source>
        <dbReference type="EMBL" id="SEL44249.1"/>
    </source>
</evidence>
<dbReference type="PROSITE" id="PS01124">
    <property type="entry name" value="HTH_ARAC_FAMILY_2"/>
    <property type="match status" value="1"/>
</dbReference>
<dbReference type="PANTHER" id="PTHR43280:SF34">
    <property type="entry name" value="ARAC-FAMILY TRANSCRIPTIONAL REGULATOR"/>
    <property type="match status" value="1"/>
</dbReference>
<dbReference type="STRING" id="407022.SAMN05661044_02501"/>
<reference evidence="4" key="1">
    <citation type="submission" date="2016-10" db="EMBL/GenBank/DDBJ databases">
        <authorList>
            <person name="Varghese N."/>
            <person name="Submissions S."/>
        </authorList>
    </citation>
    <scope>NUCLEOTIDE SEQUENCE [LARGE SCALE GENOMIC DNA]</scope>
    <source>
        <strain evidence="4">DSM 18733</strain>
    </source>
</reference>
<dbReference type="OrthoDB" id="636258at2"/>
<dbReference type="SUPFAM" id="SSF51182">
    <property type="entry name" value="RmlC-like cupins"/>
    <property type="match status" value="1"/>
</dbReference>
<dbReference type="InterPro" id="IPR003313">
    <property type="entry name" value="AraC-bd"/>
</dbReference>
<protein>
    <submittedName>
        <fullName evidence="3">AraC-type DNA-binding protein</fullName>
    </submittedName>
</protein>
<dbReference type="InterPro" id="IPR011051">
    <property type="entry name" value="RmlC_Cupin_sf"/>
</dbReference>
<proteinExistence type="predicted"/>
<dbReference type="InterPro" id="IPR018060">
    <property type="entry name" value="HTH_AraC"/>
</dbReference>
<dbReference type="Gene3D" id="2.60.120.10">
    <property type="entry name" value="Jelly Rolls"/>
    <property type="match status" value="1"/>
</dbReference>
<evidence type="ECO:0000256" key="1">
    <source>
        <dbReference type="ARBA" id="ARBA00023125"/>
    </source>
</evidence>
<dbReference type="Gene3D" id="1.10.10.60">
    <property type="entry name" value="Homeodomain-like"/>
    <property type="match status" value="1"/>
</dbReference>
<dbReference type="GO" id="GO:0003700">
    <property type="term" value="F:DNA-binding transcription factor activity"/>
    <property type="evidence" value="ECO:0007669"/>
    <property type="project" value="InterPro"/>
</dbReference>
<organism evidence="3 4">
    <name type="scientific">Olivibacter domesticus</name>
    <name type="common">Pseudosphingobacterium domesticum</name>
    <dbReference type="NCBI Taxonomy" id="407022"/>
    <lineage>
        <taxon>Bacteria</taxon>
        <taxon>Pseudomonadati</taxon>
        <taxon>Bacteroidota</taxon>
        <taxon>Sphingobacteriia</taxon>
        <taxon>Sphingobacteriales</taxon>
        <taxon>Sphingobacteriaceae</taxon>
        <taxon>Olivibacter</taxon>
    </lineage>
</organism>
<dbReference type="GO" id="GO:0043565">
    <property type="term" value="F:sequence-specific DNA binding"/>
    <property type="evidence" value="ECO:0007669"/>
    <property type="project" value="InterPro"/>
</dbReference>
<sequence length="269" mass="32009">MIDLYLSMMKRYKQFAPILISDFEVLKWQHPVHNHNHYELIYIRHGSGIHFINSVPMKYQQGNVFLLGPEEEHYFEVIEKTRFIYLKFTDVYIHQHNIINSTVKHLEYLIKSRETHHSGFNLSPVDQTTVDLLFEVIISLKNDLMRNEQVIWMQVLALSEILQRNLPEIKTSMNRSRDMQAIFCYIHKHIYNPENLKAAVMARHFHITSDYMGPYFKRNTGTTLRKYIGEYRNSLIRKRLHSGRFTLKQLAAEFGLTDESHISKLLKNN</sequence>